<accession>A0A0R3T3H7</accession>
<evidence type="ECO:0000313" key="2">
    <source>
        <dbReference type="EMBL" id="VDN97419.1"/>
    </source>
</evidence>
<proteinExistence type="predicted"/>
<sequence length="82" mass="9375">MSYRVFLIVLLGCLELGNSVGFQSEPCTDEELANKKQCFRRIPEASYSLPRGYTVTLHCVVANMRGKAQWRFNNILLGRYNS</sequence>
<dbReference type="Proteomes" id="UP000278807">
    <property type="component" value="Unassembled WGS sequence"/>
</dbReference>
<keyword evidence="3" id="KW-1185">Reference proteome</keyword>
<name>A0A0R3T3H7_RODNA</name>
<dbReference type="AlphaFoldDB" id="A0A0R3T3H7"/>
<reference evidence="2 3" key="2">
    <citation type="submission" date="2018-11" db="EMBL/GenBank/DDBJ databases">
        <authorList>
            <consortium name="Pathogen Informatics"/>
        </authorList>
    </citation>
    <scope>NUCLEOTIDE SEQUENCE [LARGE SCALE GENOMIC DNA]</scope>
</reference>
<reference evidence="4" key="1">
    <citation type="submission" date="2017-02" db="UniProtKB">
        <authorList>
            <consortium name="WormBaseParasite"/>
        </authorList>
    </citation>
    <scope>IDENTIFICATION</scope>
</reference>
<dbReference type="WBParaSite" id="HNAJ_0000156101-mRNA-1">
    <property type="protein sequence ID" value="HNAJ_0000156101-mRNA-1"/>
    <property type="gene ID" value="HNAJ_0000156101"/>
</dbReference>
<dbReference type="EMBL" id="UZAE01000621">
    <property type="protein sequence ID" value="VDN97419.1"/>
    <property type="molecule type" value="Genomic_DNA"/>
</dbReference>
<evidence type="ECO:0000313" key="3">
    <source>
        <dbReference type="Proteomes" id="UP000278807"/>
    </source>
</evidence>
<feature type="signal peptide" evidence="1">
    <location>
        <begin position="1"/>
        <end position="19"/>
    </location>
</feature>
<evidence type="ECO:0000313" key="4">
    <source>
        <dbReference type="WBParaSite" id="HNAJ_0000156101-mRNA-1"/>
    </source>
</evidence>
<feature type="chain" id="PRO_5043131613" evidence="1">
    <location>
        <begin position="20"/>
        <end position="82"/>
    </location>
</feature>
<gene>
    <name evidence="2" type="ORF">HNAJ_LOCUS1560</name>
</gene>
<organism evidence="4">
    <name type="scientific">Rodentolepis nana</name>
    <name type="common">Dwarf tapeworm</name>
    <name type="synonym">Hymenolepis nana</name>
    <dbReference type="NCBI Taxonomy" id="102285"/>
    <lineage>
        <taxon>Eukaryota</taxon>
        <taxon>Metazoa</taxon>
        <taxon>Spiralia</taxon>
        <taxon>Lophotrochozoa</taxon>
        <taxon>Platyhelminthes</taxon>
        <taxon>Cestoda</taxon>
        <taxon>Eucestoda</taxon>
        <taxon>Cyclophyllidea</taxon>
        <taxon>Hymenolepididae</taxon>
        <taxon>Rodentolepis</taxon>
    </lineage>
</organism>
<dbReference type="OrthoDB" id="10028801at2759"/>
<protein>
    <submittedName>
        <fullName evidence="4">Ig-like domain-containing protein</fullName>
    </submittedName>
</protein>
<dbReference type="STRING" id="102285.A0A0R3T3H7"/>
<evidence type="ECO:0000256" key="1">
    <source>
        <dbReference type="SAM" id="SignalP"/>
    </source>
</evidence>
<keyword evidence="1" id="KW-0732">Signal</keyword>